<dbReference type="Proteomes" id="UP000053820">
    <property type="component" value="Unassembled WGS sequence"/>
</dbReference>
<reference evidence="1 2" key="1">
    <citation type="submission" date="2014-04" db="EMBL/GenBank/DDBJ databases">
        <title>Evolutionary Origins and Diversification of the Mycorrhizal Mutualists.</title>
        <authorList>
            <consortium name="DOE Joint Genome Institute"/>
            <consortium name="Mycorrhizal Genomics Consortium"/>
            <person name="Kohler A."/>
            <person name="Kuo A."/>
            <person name="Nagy L.G."/>
            <person name="Floudas D."/>
            <person name="Copeland A."/>
            <person name="Barry K.W."/>
            <person name="Cichocki N."/>
            <person name="Veneault-Fourrey C."/>
            <person name="LaButti K."/>
            <person name="Lindquist E.A."/>
            <person name="Lipzen A."/>
            <person name="Lundell T."/>
            <person name="Morin E."/>
            <person name="Murat C."/>
            <person name="Riley R."/>
            <person name="Ohm R."/>
            <person name="Sun H."/>
            <person name="Tunlid A."/>
            <person name="Henrissat B."/>
            <person name="Grigoriev I.V."/>
            <person name="Hibbett D.S."/>
            <person name="Martin F."/>
        </authorList>
    </citation>
    <scope>NUCLEOTIDE SEQUENCE [LARGE SCALE GENOMIC DNA]</scope>
    <source>
        <strain evidence="1 2">MD-312</strain>
    </source>
</reference>
<keyword evidence="2" id="KW-1185">Reference proteome</keyword>
<evidence type="ECO:0000313" key="1">
    <source>
        <dbReference type="EMBL" id="KIJ58983.1"/>
    </source>
</evidence>
<dbReference type="AlphaFoldDB" id="A0A0C9VZQ7"/>
<dbReference type="HOGENOM" id="CLU_679821_0_0_1"/>
<evidence type="ECO:0000313" key="2">
    <source>
        <dbReference type="Proteomes" id="UP000053820"/>
    </source>
</evidence>
<gene>
    <name evidence="1" type="ORF">HYDPIDRAFT_44224</name>
</gene>
<organism evidence="1 2">
    <name type="scientific">Hydnomerulius pinastri MD-312</name>
    <dbReference type="NCBI Taxonomy" id="994086"/>
    <lineage>
        <taxon>Eukaryota</taxon>
        <taxon>Fungi</taxon>
        <taxon>Dikarya</taxon>
        <taxon>Basidiomycota</taxon>
        <taxon>Agaricomycotina</taxon>
        <taxon>Agaricomycetes</taxon>
        <taxon>Agaricomycetidae</taxon>
        <taxon>Boletales</taxon>
        <taxon>Boletales incertae sedis</taxon>
        <taxon>Leucogyrophana</taxon>
    </lineage>
</organism>
<dbReference type="EMBL" id="KN839902">
    <property type="protein sequence ID" value="KIJ58983.1"/>
    <property type="molecule type" value="Genomic_DNA"/>
</dbReference>
<name>A0A0C9VZQ7_9AGAM</name>
<proteinExistence type="predicted"/>
<protein>
    <submittedName>
        <fullName evidence="1">Unplaced genomic scaffold scaffold_68, whole genome shotgun sequence</fullName>
    </submittedName>
</protein>
<accession>A0A0C9VZQ7</accession>
<sequence length="405" mass="43113">MSQPINVQFHTAKKIQNVEYLIPAILLKDFIEKNSNITGEVTTGGDATFSLWVVHQHHPIRVQATLLGTQNTGSPPINWENIQEQVSVDHKIVVTLPNVTPFAGSRSFTSPVPAAPVPTAPVPADPVPAAPATTTPVTAVPVPTDLVPTDPVPTALVPPGPVPADLMPGALVPADPVPATPATAAPVTAVPGPTDLVPTDPVSTALVPPGPVPADLVPAGCHPIGPAPISVAPILASPILNRNAPNVATPIWANHPDVVNLPIDVTDDVARLLLSLNDPTLQHHLDIFKRWGGPRLSHVTFEEMTVFLRLLYVFHHNKRFPPSLPQCRALVKSFFHGLCAVCWYQYSINGKLIKDTYINSFATLVHLYPTLQDLPPHDADADANQAATGLSLTTAVQMFCHPGPM</sequence>